<dbReference type="InterPro" id="IPR032710">
    <property type="entry name" value="NTF2-like_dom_sf"/>
</dbReference>
<organism evidence="3 4">
    <name type="scientific">Occallatibacter riparius</name>
    <dbReference type="NCBI Taxonomy" id="1002689"/>
    <lineage>
        <taxon>Bacteria</taxon>
        <taxon>Pseudomonadati</taxon>
        <taxon>Acidobacteriota</taxon>
        <taxon>Terriglobia</taxon>
        <taxon>Terriglobales</taxon>
        <taxon>Acidobacteriaceae</taxon>
        <taxon>Occallatibacter</taxon>
    </lineage>
</organism>
<dbReference type="SUPFAM" id="SSF54427">
    <property type="entry name" value="NTF2-like"/>
    <property type="match status" value="1"/>
</dbReference>
<dbReference type="AlphaFoldDB" id="A0A9J7BL37"/>
<sequence>MKNKRSIIAVFLLFSAACFAQDKSIDAEARRQIDAGNQAWIDGMKQGNVELIAATYASGAVDCSPDGKCISGRAAIQDHMKAEMAKLGKAESASVTSVGSVQQDHFVYEWGQAEAHFSGGRKIFDRYLTAWQQQPDGTWKIFRNLVIPSR</sequence>
<dbReference type="Pfam" id="PF14534">
    <property type="entry name" value="DUF4440"/>
    <property type="match status" value="1"/>
</dbReference>
<dbReference type="RefSeq" id="WP_260792657.1">
    <property type="nucleotide sequence ID" value="NZ_CP093313.1"/>
</dbReference>
<proteinExistence type="predicted"/>
<gene>
    <name evidence="3" type="ORF">MOP44_22480</name>
</gene>
<dbReference type="Gene3D" id="3.10.450.50">
    <property type="match status" value="1"/>
</dbReference>
<feature type="domain" description="DUF4440" evidence="2">
    <location>
        <begin position="38"/>
        <end position="141"/>
    </location>
</feature>
<feature type="chain" id="PRO_5039953276" evidence="1">
    <location>
        <begin position="21"/>
        <end position="150"/>
    </location>
</feature>
<reference evidence="3" key="1">
    <citation type="submission" date="2021-04" db="EMBL/GenBank/DDBJ databases">
        <title>Phylogenetic analysis of Acidobacteriaceae.</title>
        <authorList>
            <person name="Qiu L."/>
            <person name="Zhang Q."/>
        </authorList>
    </citation>
    <scope>NUCLEOTIDE SEQUENCE</scope>
    <source>
        <strain evidence="3">DSM 25168</strain>
    </source>
</reference>
<dbReference type="EMBL" id="CP093313">
    <property type="protein sequence ID" value="UWZ83323.1"/>
    <property type="molecule type" value="Genomic_DNA"/>
</dbReference>
<keyword evidence="1" id="KW-0732">Signal</keyword>
<feature type="signal peptide" evidence="1">
    <location>
        <begin position="1"/>
        <end position="20"/>
    </location>
</feature>
<dbReference type="PROSITE" id="PS51257">
    <property type="entry name" value="PROKAR_LIPOPROTEIN"/>
    <property type="match status" value="1"/>
</dbReference>
<evidence type="ECO:0000259" key="2">
    <source>
        <dbReference type="Pfam" id="PF14534"/>
    </source>
</evidence>
<dbReference type="InterPro" id="IPR027843">
    <property type="entry name" value="DUF4440"/>
</dbReference>
<accession>A0A9J7BL37</accession>
<keyword evidence="4" id="KW-1185">Reference proteome</keyword>
<dbReference type="Proteomes" id="UP001059380">
    <property type="component" value="Chromosome"/>
</dbReference>
<evidence type="ECO:0000313" key="4">
    <source>
        <dbReference type="Proteomes" id="UP001059380"/>
    </source>
</evidence>
<evidence type="ECO:0000313" key="3">
    <source>
        <dbReference type="EMBL" id="UWZ83323.1"/>
    </source>
</evidence>
<protein>
    <submittedName>
        <fullName evidence="3">Nuclear transport factor 2 family protein</fullName>
    </submittedName>
</protein>
<name>A0A9J7BL37_9BACT</name>
<evidence type="ECO:0000256" key="1">
    <source>
        <dbReference type="SAM" id="SignalP"/>
    </source>
</evidence>
<dbReference type="KEGG" id="orp:MOP44_22480"/>